<evidence type="ECO:0000256" key="6">
    <source>
        <dbReference type="ARBA" id="ARBA00022692"/>
    </source>
</evidence>
<dbReference type="Proteomes" id="UP000594263">
    <property type="component" value="Unplaced"/>
</dbReference>
<dbReference type="InterPro" id="IPR005798">
    <property type="entry name" value="Cyt_b/b6_C"/>
</dbReference>
<dbReference type="Gramene" id="Kaladp0086s0024.1.v1.1">
    <property type="protein sequence ID" value="Kaladp0086s0024.1.v1.1"/>
    <property type="gene ID" value="Kaladp0086s0024.v1.1"/>
</dbReference>
<name>A0A7N1A312_KALFE</name>
<evidence type="ECO:0000256" key="4">
    <source>
        <dbReference type="ARBA" id="ARBA00022617"/>
    </source>
</evidence>
<dbReference type="Gene3D" id="1.20.810.10">
    <property type="entry name" value="Cytochrome Bc1 Complex, Chain C"/>
    <property type="match status" value="1"/>
</dbReference>
<keyword evidence="7" id="KW-0479">Metal-binding</keyword>
<keyword evidence="11" id="KW-0408">Iron</keyword>
<proteinExistence type="predicted"/>
<evidence type="ECO:0000256" key="10">
    <source>
        <dbReference type="ARBA" id="ARBA00022989"/>
    </source>
</evidence>
<dbReference type="InterPro" id="IPR036150">
    <property type="entry name" value="Cyt_b/b6_C_sf"/>
</dbReference>
<keyword evidence="13" id="KW-0472">Membrane</keyword>
<dbReference type="GO" id="GO:0046872">
    <property type="term" value="F:metal ion binding"/>
    <property type="evidence" value="ECO:0007669"/>
    <property type="project" value="UniProtKB-KW"/>
</dbReference>
<keyword evidence="9" id="KW-0249">Electron transport</keyword>
<evidence type="ECO:0000256" key="5">
    <source>
        <dbReference type="ARBA" id="ARBA00022660"/>
    </source>
</evidence>
<reference evidence="16" key="1">
    <citation type="submission" date="2021-01" db="UniProtKB">
        <authorList>
            <consortium name="EnsemblPlants"/>
        </authorList>
    </citation>
    <scope>IDENTIFICATION</scope>
</reference>
<comment type="subcellular location">
    <subcellularLocation>
        <location evidence="1">Mitochondrion inner membrane</location>
        <topology evidence="1">Multi-pass membrane protein</topology>
    </subcellularLocation>
</comment>
<evidence type="ECO:0000256" key="14">
    <source>
        <dbReference type="SAM" id="SignalP"/>
    </source>
</evidence>
<feature type="signal peptide" evidence="14">
    <location>
        <begin position="1"/>
        <end position="31"/>
    </location>
</feature>
<dbReference type="PROSITE" id="PS51003">
    <property type="entry name" value="CYTB_CTER"/>
    <property type="match status" value="1"/>
</dbReference>
<organism evidence="16 17">
    <name type="scientific">Kalanchoe fedtschenkoi</name>
    <name type="common">Lavender scallops</name>
    <name type="synonym">South American air plant</name>
    <dbReference type="NCBI Taxonomy" id="63787"/>
    <lineage>
        <taxon>Eukaryota</taxon>
        <taxon>Viridiplantae</taxon>
        <taxon>Streptophyta</taxon>
        <taxon>Embryophyta</taxon>
        <taxon>Tracheophyta</taxon>
        <taxon>Spermatophyta</taxon>
        <taxon>Magnoliopsida</taxon>
        <taxon>eudicotyledons</taxon>
        <taxon>Gunneridae</taxon>
        <taxon>Pentapetalae</taxon>
        <taxon>Saxifragales</taxon>
        <taxon>Crassulaceae</taxon>
        <taxon>Kalanchoe</taxon>
    </lineage>
</organism>
<keyword evidence="17" id="KW-1185">Reference proteome</keyword>
<keyword evidence="10" id="KW-1133">Transmembrane helix</keyword>
<evidence type="ECO:0000256" key="1">
    <source>
        <dbReference type="ARBA" id="ARBA00004448"/>
    </source>
</evidence>
<evidence type="ECO:0000313" key="16">
    <source>
        <dbReference type="EnsemblPlants" id="Kaladp0086s0024.1.v1.1"/>
    </source>
</evidence>
<evidence type="ECO:0000259" key="15">
    <source>
        <dbReference type="PROSITE" id="PS51003"/>
    </source>
</evidence>
<evidence type="ECO:0000256" key="7">
    <source>
        <dbReference type="ARBA" id="ARBA00022723"/>
    </source>
</evidence>
<feature type="chain" id="PRO_5029820915" description="Cytochrome b" evidence="14">
    <location>
        <begin position="32"/>
        <end position="51"/>
    </location>
</feature>
<dbReference type="GO" id="GO:0005743">
    <property type="term" value="C:mitochondrial inner membrane"/>
    <property type="evidence" value="ECO:0007669"/>
    <property type="project" value="UniProtKB-SubCell"/>
</dbReference>
<accession>A0A7N1A312</accession>
<keyword evidence="4" id="KW-0349">Heme</keyword>
<evidence type="ECO:0000256" key="8">
    <source>
        <dbReference type="ARBA" id="ARBA00022792"/>
    </source>
</evidence>
<dbReference type="SUPFAM" id="SSF81648">
    <property type="entry name" value="a domain/subunit of cytochrome bc1 complex (Ubiquinol-cytochrome c reductase)"/>
    <property type="match status" value="1"/>
</dbReference>
<evidence type="ECO:0000256" key="11">
    <source>
        <dbReference type="ARBA" id="ARBA00023004"/>
    </source>
</evidence>
<evidence type="ECO:0000256" key="12">
    <source>
        <dbReference type="ARBA" id="ARBA00023128"/>
    </source>
</evidence>
<evidence type="ECO:0000313" key="17">
    <source>
        <dbReference type="Proteomes" id="UP000594263"/>
    </source>
</evidence>
<keyword evidence="12" id="KW-0496">Mitochondrion</keyword>
<dbReference type="Pfam" id="PF00032">
    <property type="entry name" value="Cytochrom_B_C"/>
    <property type="match status" value="1"/>
</dbReference>
<sequence length="51" mass="5911">MFVRSSSFRPIHQGIFWLLLADCLLLGWIGCQHVEAPFVTIEQISPFVFFL</sequence>
<dbReference type="AlphaFoldDB" id="A0A7N1A312"/>
<protein>
    <recommendedName>
        <fullName evidence="2">Cytochrome b</fullName>
    </recommendedName>
</protein>
<dbReference type="InterPro" id="IPR027387">
    <property type="entry name" value="Cytb/b6-like_sf"/>
</dbReference>
<evidence type="ECO:0000256" key="13">
    <source>
        <dbReference type="ARBA" id="ARBA00023136"/>
    </source>
</evidence>
<dbReference type="GO" id="GO:0009055">
    <property type="term" value="F:electron transfer activity"/>
    <property type="evidence" value="ECO:0007669"/>
    <property type="project" value="InterPro"/>
</dbReference>
<dbReference type="EnsemblPlants" id="Kaladp0086s0024.1.v1.1">
    <property type="protein sequence ID" value="Kaladp0086s0024.1.v1.1"/>
    <property type="gene ID" value="Kaladp0086s0024.v1.1"/>
</dbReference>
<keyword evidence="8" id="KW-0999">Mitochondrion inner membrane</keyword>
<evidence type="ECO:0000256" key="3">
    <source>
        <dbReference type="ARBA" id="ARBA00022448"/>
    </source>
</evidence>
<evidence type="ECO:0000256" key="9">
    <source>
        <dbReference type="ARBA" id="ARBA00022982"/>
    </source>
</evidence>
<dbReference type="GO" id="GO:0022900">
    <property type="term" value="P:electron transport chain"/>
    <property type="evidence" value="ECO:0007669"/>
    <property type="project" value="UniProtKB-UniRule"/>
</dbReference>
<evidence type="ECO:0000256" key="2">
    <source>
        <dbReference type="ARBA" id="ARBA00013531"/>
    </source>
</evidence>
<feature type="domain" description="Cytochrome b/b6 C-terminal region profile" evidence="15">
    <location>
        <begin position="1"/>
        <end position="51"/>
    </location>
</feature>
<keyword evidence="6" id="KW-0812">Transmembrane</keyword>
<keyword evidence="14" id="KW-0732">Signal</keyword>
<keyword evidence="5" id="KW-0679">Respiratory chain</keyword>
<keyword evidence="3" id="KW-0813">Transport</keyword>
<dbReference type="GO" id="GO:0016491">
    <property type="term" value="F:oxidoreductase activity"/>
    <property type="evidence" value="ECO:0007669"/>
    <property type="project" value="UniProtKB-UniRule"/>
</dbReference>